<dbReference type="Proteomes" id="UP000663791">
    <property type="component" value="Unassembled WGS sequence"/>
</dbReference>
<dbReference type="InterPro" id="IPR017871">
    <property type="entry name" value="ABC_transporter-like_CS"/>
</dbReference>
<dbReference type="RefSeq" id="WP_205291286.1">
    <property type="nucleotide sequence ID" value="NZ_CP074406.1"/>
</dbReference>
<dbReference type="PROSITE" id="PS00211">
    <property type="entry name" value="ABC_TRANSPORTER_1"/>
    <property type="match status" value="1"/>
</dbReference>
<dbReference type="CDD" id="cd03293">
    <property type="entry name" value="ABC_NrtD_SsuB_transporters"/>
    <property type="match status" value="1"/>
</dbReference>
<dbReference type="Pfam" id="PF00005">
    <property type="entry name" value="ABC_tran"/>
    <property type="match status" value="1"/>
</dbReference>
<proteinExistence type="predicted"/>
<dbReference type="SMART" id="SM00382">
    <property type="entry name" value="AAA"/>
    <property type="match status" value="1"/>
</dbReference>
<protein>
    <submittedName>
        <fullName evidence="5">ABC transporter ATP-binding protein</fullName>
    </submittedName>
</protein>
<comment type="caution">
    <text evidence="5">The sequence shown here is derived from an EMBL/GenBank/DDBJ whole genome shotgun (WGS) entry which is preliminary data.</text>
</comment>
<accession>A0A938Y158</accession>
<evidence type="ECO:0000313" key="5">
    <source>
        <dbReference type="EMBL" id="MBM9459991.1"/>
    </source>
</evidence>
<evidence type="ECO:0000256" key="2">
    <source>
        <dbReference type="ARBA" id="ARBA00022741"/>
    </source>
</evidence>
<organism evidence="5 6">
    <name type="scientific">Nocardioides faecalis</name>
    <dbReference type="NCBI Taxonomy" id="2803858"/>
    <lineage>
        <taxon>Bacteria</taxon>
        <taxon>Bacillati</taxon>
        <taxon>Actinomycetota</taxon>
        <taxon>Actinomycetes</taxon>
        <taxon>Propionibacteriales</taxon>
        <taxon>Nocardioidaceae</taxon>
        <taxon>Nocardioides</taxon>
    </lineage>
</organism>
<dbReference type="InterPro" id="IPR027417">
    <property type="entry name" value="P-loop_NTPase"/>
</dbReference>
<gene>
    <name evidence="5" type="ORF">JK386_08755</name>
</gene>
<keyword evidence="1" id="KW-0813">Transport</keyword>
<dbReference type="PROSITE" id="PS50893">
    <property type="entry name" value="ABC_TRANSPORTER_2"/>
    <property type="match status" value="1"/>
</dbReference>
<reference evidence="5" key="1">
    <citation type="submission" date="2021-01" db="EMBL/GenBank/DDBJ databases">
        <title>Novel species in genus Nocardioides.</title>
        <authorList>
            <person name="Zhang G."/>
        </authorList>
    </citation>
    <scope>NUCLEOTIDE SEQUENCE</scope>
    <source>
        <strain evidence="5">Zg-536</strain>
    </source>
</reference>
<dbReference type="GO" id="GO:0005524">
    <property type="term" value="F:ATP binding"/>
    <property type="evidence" value="ECO:0007669"/>
    <property type="project" value="UniProtKB-KW"/>
</dbReference>
<keyword evidence="2" id="KW-0547">Nucleotide-binding</keyword>
<dbReference type="InterPro" id="IPR003439">
    <property type="entry name" value="ABC_transporter-like_ATP-bd"/>
</dbReference>
<evidence type="ECO:0000256" key="1">
    <source>
        <dbReference type="ARBA" id="ARBA00022448"/>
    </source>
</evidence>
<dbReference type="PANTHER" id="PTHR42788:SF20">
    <property type="entry name" value="ABC TRANSPORTER ATP-BINDING PROTEIN"/>
    <property type="match status" value="1"/>
</dbReference>
<name>A0A938Y158_9ACTN</name>
<keyword evidence="3 5" id="KW-0067">ATP-binding</keyword>
<dbReference type="GO" id="GO:0016887">
    <property type="term" value="F:ATP hydrolysis activity"/>
    <property type="evidence" value="ECO:0007669"/>
    <property type="project" value="InterPro"/>
</dbReference>
<dbReference type="AlphaFoldDB" id="A0A938Y158"/>
<sequence length="276" mass="30040">MTASSVALGPLDTDTGVRLRGVEKVFRSRRSTVQALSSVDLEIRSGEFVTLFGPSGCGKSTVLRIIAGLERETSGEVSVFGTSPAEASKRKNIAWIPQSSALLPWLSVKANASLSNVVNRRPDRNGTTSRTPLDPVQLLGEVGLSDFLGAKPNQLSGGMRQRASIARGFVQGAELMLMDEPFSALDELTKDALQLRLLEVWSQHRKTIVFVTHSVNEAVLLSDRIVVMTPRPGRIQGVVDITLPRENRPELAGTPEFTALVDEVKQVLRTGWEGER</sequence>
<keyword evidence="6" id="KW-1185">Reference proteome</keyword>
<dbReference type="Gene3D" id="3.40.50.300">
    <property type="entry name" value="P-loop containing nucleotide triphosphate hydrolases"/>
    <property type="match status" value="1"/>
</dbReference>
<evidence type="ECO:0000259" key="4">
    <source>
        <dbReference type="PROSITE" id="PS50893"/>
    </source>
</evidence>
<evidence type="ECO:0000313" key="6">
    <source>
        <dbReference type="Proteomes" id="UP000663791"/>
    </source>
</evidence>
<evidence type="ECO:0000256" key="3">
    <source>
        <dbReference type="ARBA" id="ARBA00022840"/>
    </source>
</evidence>
<feature type="domain" description="ABC transporter" evidence="4">
    <location>
        <begin position="17"/>
        <end position="255"/>
    </location>
</feature>
<dbReference type="InterPro" id="IPR003593">
    <property type="entry name" value="AAA+_ATPase"/>
</dbReference>
<dbReference type="InterPro" id="IPR050166">
    <property type="entry name" value="ABC_transporter_ATP-bind"/>
</dbReference>
<dbReference type="PANTHER" id="PTHR42788">
    <property type="entry name" value="TAURINE IMPORT ATP-BINDING PROTEIN-RELATED"/>
    <property type="match status" value="1"/>
</dbReference>
<dbReference type="EMBL" id="JAERTX010000006">
    <property type="protein sequence ID" value="MBM9459991.1"/>
    <property type="molecule type" value="Genomic_DNA"/>
</dbReference>
<dbReference type="SUPFAM" id="SSF52540">
    <property type="entry name" value="P-loop containing nucleoside triphosphate hydrolases"/>
    <property type="match status" value="1"/>
</dbReference>